<name>A0A834A8W2_9CHIR</name>
<feature type="compositionally biased region" description="Polar residues" evidence="1">
    <location>
        <begin position="1"/>
        <end position="13"/>
    </location>
</feature>
<evidence type="ECO:0000313" key="3">
    <source>
        <dbReference type="Proteomes" id="UP000664940"/>
    </source>
</evidence>
<dbReference type="Proteomes" id="UP000664940">
    <property type="component" value="Unassembled WGS sequence"/>
</dbReference>
<evidence type="ECO:0000256" key="1">
    <source>
        <dbReference type="SAM" id="MobiDB-lite"/>
    </source>
</evidence>
<dbReference type="AlphaFoldDB" id="A0A834A8W2"/>
<sequence>MEVSGSSSTTSEQQLRRREGLNNTKTDVAKQSLISSEQWLQLHGLKSKKLTLKQILSQIGFPHCEDYVASLGRFVASRYAEGLFPQVCRAEDGTAYNGLSRACEMAGKCCSCDGTIHSCCHQLG</sequence>
<evidence type="ECO:0000313" key="2">
    <source>
        <dbReference type="EMBL" id="KAF6107078.1"/>
    </source>
</evidence>
<gene>
    <name evidence="2" type="ORF">HJG60_020221</name>
</gene>
<accession>A0A834A8W2</accession>
<proteinExistence type="predicted"/>
<reference evidence="2 3" key="1">
    <citation type="journal article" date="2020" name="Nature">
        <title>Six reference-quality genomes reveal evolution of bat adaptations.</title>
        <authorList>
            <person name="Jebb D."/>
            <person name="Huang Z."/>
            <person name="Pippel M."/>
            <person name="Hughes G.M."/>
            <person name="Lavrichenko K."/>
            <person name="Devanna P."/>
            <person name="Winkler S."/>
            <person name="Jermiin L.S."/>
            <person name="Skirmuntt E.C."/>
            <person name="Katzourakis A."/>
            <person name="Burkitt-Gray L."/>
            <person name="Ray D.A."/>
            <person name="Sullivan K.A.M."/>
            <person name="Roscito J.G."/>
            <person name="Kirilenko B.M."/>
            <person name="Davalos L.M."/>
            <person name="Corthals A.P."/>
            <person name="Power M.L."/>
            <person name="Jones G."/>
            <person name="Ransome R.D."/>
            <person name="Dechmann D.K.N."/>
            <person name="Locatelli A.G."/>
            <person name="Puechmaille S.J."/>
            <person name="Fedrigo O."/>
            <person name="Jarvis E.D."/>
            <person name="Hiller M."/>
            <person name="Vernes S.C."/>
            <person name="Myers E.W."/>
            <person name="Teeling E.C."/>
        </authorList>
    </citation>
    <scope>NUCLEOTIDE SEQUENCE [LARGE SCALE GENOMIC DNA]</scope>
    <source>
        <strain evidence="2">Bat1K_MPI-CBG_1</strain>
    </source>
</reference>
<dbReference type="PANTHER" id="PTHR46785:SF1">
    <property type="entry name" value="VON WILLEBRAND FACTOR A DOMAIN-CONTAINING PROTEIN 3B"/>
    <property type="match status" value="1"/>
</dbReference>
<dbReference type="EMBL" id="JABVXQ010000006">
    <property type="protein sequence ID" value="KAF6107078.1"/>
    <property type="molecule type" value="Genomic_DNA"/>
</dbReference>
<dbReference type="PANTHER" id="PTHR46785">
    <property type="entry name" value="VON WILLEBRAND FACTOR A DOMAIN-CONTAINING PROTEIN 3B"/>
    <property type="match status" value="1"/>
</dbReference>
<protein>
    <submittedName>
        <fullName evidence="2">von Willebrand factor A domain containing 3B</fullName>
    </submittedName>
</protein>
<organism evidence="2 3">
    <name type="scientific">Phyllostomus discolor</name>
    <name type="common">pale spear-nosed bat</name>
    <dbReference type="NCBI Taxonomy" id="89673"/>
    <lineage>
        <taxon>Eukaryota</taxon>
        <taxon>Metazoa</taxon>
        <taxon>Chordata</taxon>
        <taxon>Craniata</taxon>
        <taxon>Vertebrata</taxon>
        <taxon>Euteleostomi</taxon>
        <taxon>Mammalia</taxon>
        <taxon>Eutheria</taxon>
        <taxon>Laurasiatheria</taxon>
        <taxon>Chiroptera</taxon>
        <taxon>Yangochiroptera</taxon>
        <taxon>Phyllostomidae</taxon>
        <taxon>Phyllostominae</taxon>
        <taxon>Phyllostomus</taxon>
    </lineage>
</organism>
<feature type="region of interest" description="Disordered" evidence="1">
    <location>
        <begin position="1"/>
        <end position="27"/>
    </location>
</feature>
<comment type="caution">
    <text evidence="2">The sequence shown here is derived from an EMBL/GenBank/DDBJ whole genome shotgun (WGS) entry which is preliminary data.</text>
</comment>